<protein>
    <submittedName>
        <fullName evidence="2">ATP-dependent DNA helicase pif1</fullName>
    </submittedName>
</protein>
<proteinExistence type="predicted"/>
<keyword evidence="1" id="KW-0732">Signal</keyword>
<keyword evidence="2" id="KW-0347">Helicase</keyword>
<reference evidence="2 3" key="1">
    <citation type="journal article" date="2021" name="Elife">
        <title>Chloroplast acquisition without the gene transfer in kleptoplastic sea slugs, Plakobranchus ocellatus.</title>
        <authorList>
            <person name="Maeda T."/>
            <person name="Takahashi S."/>
            <person name="Yoshida T."/>
            <person name="Shimamura S."/>
            <person name="Takaki Y."/>
            <person name="Nagai Y."/>
            <person name="Toyoda A."/>
            <person name="Suzuki Y."/>
            <person name="Arimoto A."/>
            <person name="Ishii H."/>
            <person name="Satoh N."/>
            <person name="Nishiyama T."/>
            <person name="Hasebe M."/>
            <person name="Maruyama T."/>
            <person name="Minagawa J."/>
            <person name="Obokata J."/>
            <person name="Shigenobu S."/>
        </authorList>
    </citation>
    <scope>NUCLEOTIDE SEQUENCE [LARGE SCALE GENOMIC DNA]</scope>
</reference>
<dbReference type="GO" id="GO:0005657">
    <property type="term" value="C:replication fork"/>
    <property type="evidence" value="ECO:0007669"/>
    <property type="project" value="TreeGrafter"/>
</dbReference>
<dbReference type="Proteomes" id="UP000762676">
    <property type="component" value="Unassembled WGS sequence"/>
</dbReference>
<feature type="chain" id="PRO_5043921161" evidence="1">
    <location>
        <begin position="19"/>
        <end position="133"/>
    </location>
</feature>
<dbReference type="GO" id="GO:0004386">
    <property type="term" value="F:helicase activity"/>
    <property type="evidence" value="ECO:0007669"/>
    <property type="project" value="UniProtKB-KW"/>
</dbReference>
<name>A0AAV4IJS8_9GAST</name>
<sequence length="133" mass="14806">MAPVILLTRCMIIIIIDARVACGPHAGKRIVIPQIPLKQSDNVFPFQMTRKQFPIRPSFAITANKPQGQTLKKIGISINQDFFSHVALSRVGSRQSVKIYSSTCPNPGVTNNVVYKEILQQELQVEILAVYTT</sequence>
<evidence type="ECO:0000313" key="2">
    <source>
        <dbReference type="EMBL" id="GFS09056.1"/>
    </source>
</evidence>
<comment type="caution">
    <text evidence="2">The sequence shown here is derived from an EMBL/GenBank/DDBJ whole genome shotgun (WGS) entry which is preliminary data.</text>
</comment>
<dbReference type="PANTHER" id="PTHR23274">
    <property type="entry name" value="DNA HELICASE-RELATED"/>
    <property type="match status" value="1"/>
</dbReference>
<evidence type="ECO:0000313" key="3">
    <source>
        <dbReference type="Proteomes" id="UP000762676"/>
    </source>
</evidence>
<keyword evidence="3" id="KW-1185">Reference proteome</keyword>
<keyword evidence="2" id="KW-0067">ATP-binding</keyword>
<keyword evidence="2" id="KW-0378">Hydrolase</keyword>
<dbReference type="EMBL" id="BMAT01009571">
    <property type="protein sequence ID" value="GFS09056.1"/>
    <property type="molecule type" value="Genomic_DNA"/>
</dbReference>
<dbReference type="GO" id="GO:0006260">
    <property type="term" value="P:DNA replication"/>
    <property type="evidence" value="ECO:0007669"/>
    <property type="project" value="TreeGrafter"/>
</dbReference>
<organism evidence="2 3">
    <name type="scientific">Elysia marginata</name>
    <dbReference type="NCBI Taxonomy" id="1093978"/>
    <lineage>
        <taxon>Eukaryota</taxon>
        <taxon>Metazoa</taxon>
        <taxon>Spiralia</taxon>
        <taxon>Lophotrochozoa</taxon>
        <taxon>Mollusca</taxon>
        <taxon>Gastropoda</taxon>
        <taxon>Heterobranchia</taxon>
        <taxon>Euthyneura</taxon>
        <taxon>Panpulmonata</taxon>
        <taxon>Sacoglossa</taxon>
        <taxon>Placobranchoidea</taxon>
        <taxon>Plakobranchidae</taxon>
        <taxon>Elysia</taxon>
    </lineage>
</organism>
<dbReference type="PANTHER" id="PTHR23274:SF48">
    <property type="entry name" value="ATP-DEPENDENT DNA HELICASE"/>
    <property type="match status" value="1"/>
</dbReference>
<dbReference type="AlphaFoldDB" id="A0AAV4IJS8"/>
<evidence type="ECO:0000256" key="1">
    <source>
        <dbReference type="SAM" id="SignalP"/>
    </source>
</evidence>
<gene>
    <name evidence="2" type="ORF">ElyMa_004773500</name>
</gene>
<accession>A0AAV4IJS8</accession>
<keyword evidence="2" id="KW-0547">Nucleotide-binding</keyword>
<feature type="signal peptide" evidence="1">
    <location>
        <begin position="1"/>
        <end position="18"/>
    </location>
</feature>